<dbReference type="EMBL" id="JAADJG010000316">
    <property type="protein sequence ID" value="KAF4448802.1"/>
    <property type="molecule type" value="Genomic_DNA"/>
</dbReference>
<feature type="compositionally biased region" description="Polar residues" evidence="1">
    <location>
        <begin position="264"/>
        <end position="273"/>
    </location>
</feature>
<sequence>MAHHRTSHDSDEEIESYPMRDISPLQLNQLTDLLWMDPGINIAMPDKGWLLEQQARIATLDKSSCRSTKLWNRISAKIDSLACRLGADGVPTACLCSAHHNLDPKLIRRLMLLIIAETTERIQVLRAWRKRIAYPEAVVAWLDRIDAVTGLWIGRDAFNATFGYERVSPANLVVRSKCEACIMSVIGGRPQVLGDLRATLISRRDRQIDSGGKAPRLLRLVESWISHQHADGRRAIYTGSGEISQELDSLVAIINTMRQEHTRPGTSSRSPNRSDYPRRYSHGEDERRGREHHRPTSRQSFNNPSNNPGDRARLLSPRFSEKSVLTKDEQAWMDEDPDCQASLWMDCQMQQQGLTVDERRQLFENDLHPVFSDYAQSVIGMPMNGRAQRGTVPEQPRRTFTSTVKRQSFVPNPQRLESSIFSSPSAMPPPLSFSWEPTPPNSTFDDDTPRSEWVPVSVFSPPASVAGGSPTRHEPNKTNDGDLVSTTFADNRAHDEFCQKWGFKTSLGSEAGGSSSTSKPPAPRYQRDVDAQSVAAASSVYSSHPGFRRSQENLSSSPSRFFNDLLPAARNGGPSRSRSSRVSTRGPRGETIWEQLQEDRERLREQE</sequence>
<evidence type="ECO:0000313" key="3">
    <source>
        <dbReference type="Proteomes" id="UP000605986"/>
    </source>
</evidence>
<feature type="compositionally biased region" description="Low complexity" evidence="1">
    <location>
        <begin position="572"/>
        <end position="586"/>
    </location>
</feature>
<comment type="caution">
    <text evidence="2">The sequence shown here is derived from an EMBL/GenBank/DDBJ whole genome shotgun (WGS) entry which is preliminary data.</text>
</comment>
<accession>A0A8H4P5D1</accession>
<dbReference type="AlphaFoldDB" id="A0A8H4P5D1"/>
<name>A0A8H4P5D1_9HYPO</name>
<feature type="region of interest" description="Disordered" evidence="1">
    <location>
        <begin position="258"/>
        <end position="318"/>
    </location>
</feature>
<proteinExistence type="predicted"/>
<feature type="compositionally biased region" description="Polar residues" evidence="1">
    <location>
        <begin position="411"/>
        <end position="425"/>
    </location>
</feature>
<dbReference type="OrthoDB" id="3786931at2759"/>
<feature type="region of interest" description="Disordered" evidence="1">
    <location>
        <begin position="508"/>
        <end position="607"/>
    </location>
</feature>
<evidence type="ECO:0000256" key="1">
    <source>
        <dbReference type="SAM" id="MobiDB-lite"/>
    </source>
</evidence>
<feature type="compositionally biased region" description="Low complexity" evidence="1">
    <location>
        <begin position="454"/>
        <end position="466"/>
    </location>
</feature>
<feature type="compositionally biased region" description="Basic and acidic residues" evidence="1">
    <location>
        <begin position="471"/>
        <end position="480"/>
    </location>
</feature>
<gene>
    <name evidence="2" type="ORF">F53441_7851</name>
</gene>
<reference evidence="2" key="1">
    <citation type="submission" date="2020-01" db="EMBL/GenBank/DDBJ databases">
        <title>Identification and distribution of gene clusters putatively required for synthesis of sphingolipid metabolism inhibitors in phylogenetically diverse species of the filamentous fungus Fusarium.</title>
        <authorList>
            <person name="Kim H.-S."/>
            <person name="Busman M."/>
            <person name="Brown D.W."/>
            <person name="Divon H."/>
            <person name="Uhlig S."/>
            <person name="Proctor R.H."/>
        </authorList>
    </citation>
    <scope>NUCLEOTIDE SEQUENCE</scope>
    <source>
        <strain evidence="2">NRRL 53441</strain>
    </source>
</reference>
<feature type="compositionally biased region" description="Basic and acidic residues" evidence="1">
    <location>
        <begin position="275"/>
        <end position="289"/>
    </location>
</feature>
<feature type="compositionally biased region" description="Polar residues" evidence="1">
    <location>
        <begin position="508"/>
        <end position="519"/>
    </location>
</feature>
<evidence type="ECO:0000313" key="2">
    <source>
        <dbReference type="EMBL" id="KAF4448802.1"/>
    </source>
</evidence>
<feature type="compositionally biased region" description="Low complexity" evidence="1">
    <location>
        <begin position="531"/>
        <end position="543"/>
    </location>
</feature>
<organism evidence="2 3">
    <name type="scientific">Fusarium austroafricanum</name>
    <dbReference type="NCBI Taxonomy" id="2364996"/>
    <lineage>
        <taxon>Eukaryota</taxon>
        <taxon>Fungi</taxon>
        <taxon>Dikarya</taxon>
        <taxon>Ascomycota</taxon>
        <taxon>Pezizomycotina</taxon>
        <taxon>Sordariomycetes</taxon>
        <taxon>Hypocreomycetidae</taxon>
        <taxon>Hypocreales</taxon>
        <taxon>Nectriaceae</taxon>
        <taxon>Fusarium</taxon>
        <taxon>Fusarium concolor species complex</taxon>
    </lineage>
</organism>
<feature type="compositionally biased region" description="Basic and acidic residues" evidence="1">
    <location>
        <begin position="597"/>
        <end position="607"/>
    </location>
</feature>
<feature type="compositionally biased region" description="Polar residues" evidence="1">
    <location>
        <begin position="297"/>
        <end position="308"/>
    </location>
</feature>
<feature type="region of interest" description="Disordered" evidence="1">
    <location>
        <begin position="411"/>
        <end position="485"/>
    </location>
</feature>
<dbReference type="Proteomes" id="UP000605986">
    <property type="component" value="Unassembled WGS sequence"/>
</dbReference>
<keyword evidence="3" id="KW-1185">Reference proteome</keyword>
<protein>
    <submittedName>
        <fullName evidence="2">Uncharacterized protein</fullName>
    </submittedName>
</protein>